<dbReference type="AlphaFoldDB" id="A0AAI9EAX5"/>
<organism evidence="3 4">
    <name type="scientific">Lecanosticta acicola</name>
    <dbReference type="NCBI Taxonomy" id="111012"/>
    <lineage>
        <taxon>Eukaryota</taxon>
        <taxon>Fungi</taxon>
        <taxon>Dikarya</taxon>
        <taxon>Ascomycota</taxon>
        <taxon>Pezizomycotina</taxon>
        <taxon>Dothideomycetes</taxon>
        <taxon>Dothideomycetidae</taxon>
        <taxon>Mycosphaerellales</taxon>
        <taxon>Mycosphaerellaceae</taxon>
        <taxon>Lecanosticta</taxon>
    </lineage>
</organism>
<dbReference type="PANTHER" id="PTHR13847">
    <property type="entry name" value="SARCOSINE DEHYDROGENASE-RELATED"/>
    <property type="match status" value="1"/>
</dbReference>
<evidence type="ECO:0000256" key="1">
    <source>
        <dbReference type="SAM" id="MobiDB-lite"/>
    </source>
</evidence>
<keyword evidence="4" id="KW-1185">Reference proteome</keyword>
<dbReference type="EMBL" id="CAVMBE010000047">
    <property type="protein sequence ID" value="CAK4031341.1"/>
    <property type="molecule type" value="Genomic_DNA"/>
</dbReference>
<evidence type="ECO:0000313" key="3">
    <source>
        <dbReference type="EMBL" id="CAK4031341.1"/>
    </source>
</evidence>
<dbReference type="SUPFAM" id="SSF51905">
    <property type="entry name" value="FAD/NAD(P)-binding domain"/>
    <property type="match status" value="1"/>
</dbReference>
<dbReference type="PANTHER" id="PTHR13847:SF260">
    <property type="entry name" value="FAD DEPENDENT OXIDOREDUCTASE DOMAIN-CONTAINING PROTEIN"/>
    <property type="match status" value="1"/>
</dbReference>
<comment type="caution">
    <text evidence="3">The sequence shown here is derived from an EMBL/GenBank/DDBJ whole genome shotgun (WGS) entry which is preliminary data.</text>
</comment>
<reference evidence="3" key="1">
    <citation type="submission" date="2023-11" db="EMBL/GenBank/DDBJ databases">
        <authorList>
            <person name="Alioto T."/>
            <person name="Alioto T."/>
            <person name="Gomez Garrido J."/>
        </authorList>
    </citation>
    <scope>NUCLEOTIDE SEQUENCE</scope>
</reference>
<feature type="region of interest" description="Disordered" evidence="1">
    <location>
        <begin position="1"/>
        <end position="31"/>
    </location>
</feature>
<sequence length="489" mass="53418">MAPHATDDTVTSPSLESTSLERPKEPVTINHGGYRSLPVANPCLSYWHRTTRAFPYLNHNQDSPVPSQAKYLIIGSGLAGTLTAWSLIERGIPGNEILVLEAREAVSGASGRNAGHCRPDAFRGFAAYARVHGEEQAKKIVENEKLVFEQVDAFVKEHQVPCDLNSTTTFDVCLTEEFAAYEKDSLEKYRTAGGDVSHVKFFEGEEAKSRTKVDGAIAAYEWPAGSVHPAKLTQWMLSRLLDKGVQLFTHCPATEISKHHPGSDGLRWNIATPRGIVAAENVVHCTNAYCAHLLPELAKFVTPNRAQAHSFVPSASLSGEKALSSTMSLRYSLRQFFSFIQRLGDGTVVFGTSRENDTWSDDTKNSIVTFDDTAYNEEVASTAEQAFESLFDGGSKIKRHGEGADNYWSGIIAMTPDSVPMVGPLQGKEGQYICAGFNGHGMARIWTCAPGVVKLMLGESWSATGLPECFQYGTARLGRAAKHNIKGVW</sequence>
<gene>
    <name evidence="3" type="ORF">LECACI_7A006499</name>
</gene>
<accession>A0AAI9EAX5</accession>
<feature type="domain" description="FAD dependent oxidoreductase" evidence="2">
    <location>
        <begin position="71"/>
        <end position="449"/>
    </location>
</feature>
<dbReference type="Proteomes" id="UP001296104">
    <property type="component" value="Unassembled WGS sequence"/>
</dbReference>
<evidence type="ECO:0000259" key="2">
    <source>
        <dbReference type="Pfam" id="PF01266"/>
    </source>
</evidence>
<name>A0AAI9EAX5_9PEZI</name>
<dbReference type="GO" id="GO:0005737">
    <property type="term" value="C:cytoplasm"/>
    <property type="evidence" value="ECO:0007669"/>
    <property type="project" value="TreeGrafter"/>
</dbReference>
<dbReference type="InterPro" id="IPR036188">
    <property type="entry name" value="FAD/NAD-bd_sf"/>
</dbReference>
<feature type="compositionally biased region" description="Polar residues" evidence="1">
    <location>
        <begin position="8"/>
        <end position="18"/>
    </location>
</feature>
<proteinExistence type="predicted"/>
<dbReference type="Pfam" id="PF01266">
    <property type="entry name" value="DAO"/>
    <property type="match status" value="1"/>
</dbReference>
<protein>
    <submittedName>
        <fullName evidence="3">FAD dependent oxidoreductase</fullName>
    </submittedName>
</protein>
<dbReference type="InterPro" id="IPR006076">
    <property type="entry name" value="FAD-dep_OxRdtase"/>
</dbReference>
<evidence type="ECO:0000313" key="4">
    <source>
        <dbReference type="Proteomes" id="UP001296104"/>
    </source>
</evidence>
<dbReference type="Gene3D" id="3.50.50.60">
    <property type="entry name" value="FAD/NAD(P)-binding domain"/>
    <property type="match status" value="1"/>
</dbReference>
<dbReference type="Gene3D" id="3.30.9.10">
    <property type="entry name" value="D-Amino Acid Oxidase, subunit A, domain 2"/>
    <property type="match status" value="1"/>
</dbReference>